<accession>A0ABN7A502</accession>
<keyword evidence="2" id="KW-1185">Reference proteome</keyword>
<proteinExistence type="predicted"/>
<evidence type="ECO:0000313" key="2">
    <source>
        <dbReference type="Proteomes" id="UP001307889"/>
    </source>
</evidence>
<dbReference type="EMBL" id="AP028909">
    <property type="protein sequence ID" value="BES87246.1"/>
    <property type="molecule type" value="Genomic_DNA"/>
</dbReference>
<evidence type="ECO:0008006" key="3">
    <source>
        <dbReference type="Google" id="ProtNLM"/>
    </source>
</evidence>
<reference evidence="1 2" key="1">
    <citation type="submission" date="2023-09" db="EMBL/GenBank/DDBJ databases">
        <title>Nesidiocoris tenuis whole genome shotgun sequence.</title>
        <authorList>
            <person name="Shibata T."/>
            <person name="Shimoda M."/>
            <person name="Kobayashi T."/>
            <person name="Uehara T."/>
        </authorList>
    </citation>
    <scope>NUCLEOTIDE SEQUENCE [LARGE SCALE GENOMIC DNA]</scope>
    <source>
        <strain evidence="1 2">Japan</strain>
    </source>
</reference>
<organism evidence="1 2">
    <name type="scientific">Nesidiocoris tenuis</name>
    <dbReference type="NCBI Taxonomy" id="355587"/>
    <lineage>
        <taxon>Eukaryota</taxon>
        <taxon>Metazoa</taxon>
        <taxon>Ecdysozoa</taxon>
        <taxon>Arthropoda</taxon>
        <taxon>Hexapoda</taxon>
        <taxon>Insecta</taxon>
        <taxon>Pterygota</taxon>
        <taxon>Neoptera</taxon>
        <taxon>Paraneoptera</taxon>
        <taxon>Hemiptera</taxon>
        <taxon>Heteroptera</taxon>
        <taxon>Panheteroptera</taxon>
        <taxon>Cimicomorpha</taxon>
        <taxon>Miridae</taxon>
        <taxon>Dicyphina</taxon>
        <taxon>Nesidiocoris</taxon>
    </lineage>
</organism>
<dbReference type="Proteomes" id="UP001307889">
    <property type="component" value="Chromosome 1"/>
</dbReference>
<evidence type="ECO:0000313" key="1">
    <source>
        <dbReference type="EMBL" id="BES87246.1"/>
    </source>
</evidence>
<gene>
    <name evidence="1" type="ORF">NTJ_00051</name>
</gene>
<sequence length="114" mass="12681">MPPRLKKGEMVMNWGNRGRVGPTTLRALLSRAMAFVIVTGAFFFNAAGADAPLAIITRFDVERQSRSWDVCCNDCYVRQCQLKAMTLKLDLGGEHATCLFEPTEVETFSKHNPG</sequence>
<protein>
    <recommendedName>
        <fullName evidence="3">Apple domain-containing protein</fullName>
    </recommendedName>
</protein>
<name>A0ABN7A502_9HEMI</name>